<organism evidence="1 2">
    <name type="scientific">Rotaria sordida</name>
    <dbReference type="NCBI Taxonomy" id="392033"/>
    <lineage>
        <taxon>Eukaryota</taxon>
        <taxon>Metazoa</taxon>
        <taxon>Spiralia</taxon>
        <taxon>Gnathifera</taxon>
        <taxon>Rotifera</taxon>
        <taxon>Eurotatoria</taxon>
        <taxon>Bdelloidea</taxon>
        <taxon>Philodinida</taxon>
        <taxon>Philodinidae</taxon>
        <taxon>Rotaria</taxon>
    </lineage>
</organism>
<dbReference type="Proteomes" id="UP000663864">
    <property type="component" value="Unassembled WGS sequence"/>
</dbReference>
<protein>
    <submittedName>
        <fullName evidence="1">Uncharacterized protein</fullName>
    </submittedName>
</protein>
<comment type="caution">
    <text evidence="1">The sequence shown here is derived from an EMBL/GenBank/DDBJ whole genome shotgun (WGS) entry which is preliminary data.</text>
</comment>
<sequence length="17" mass="1719">VVTRNGFGSSCSSNNCS</sequence>
<proteinExistence type="predicted"/>
<evidence type="ECO:0000313" key="2">
    <source>
        <dbReference type="Proteomes" id="UP000663864"/>
    </source>
</evidence>
<dbReference type="AlphaFoldDB" id="A0A815W3S0"/>
<gene>
    <name evidence="1" type="ORF">ZHD862_LOCUS39049</name>
</gene>
<accession>A0A815W3S0</accession>
<evidence type="ECO:0000313" key="1">
    <source>
        <dbReference type="EMBL" id="CAF1540260.1"/>
    </source>
</evidence>
<name>A0A815W3S0_9BILA</name>
<feature type="non-terminal residue" evidence="1">
    <location>
        <position position="1"/>
    </location>
</feature>
<reference evidence="1" key="1">
    <citation type="submission" date="2021-02" db="EMBL/GenBank/DDBJ databases">
        <authorList>
            <person name="Nowell W R."/>
        </authorList>
    </citation>
    <scope>NUCLEOTIDE SEQUENCE</scope>
</reference>
<dbReference type="EMBL" id="CAJNOT010013206">
    <property type="protein sequence ID" value="CAF1540260.1"/>
    <property type="molecule type" value="Genomic_DNA"/>
</dbReference>